<evidence type="ECO:0000256" key="1">
    <source>
        <dbReference type="SAM" id="Phobius"/>
    </source>
</evidence>
<keyword evidence="3" id="KW-1185">Reference proteome</keyword>
<name>A0A7X9ZR01_9SPHN</name>
<dbReference type="EMBL" id="JABBFV010000001">
    <property type="protein sequence ID" value="NML08992.1"/>
    <property type="molecule type" value="Genomic_DNA"/>
</dbReference>
<feature type="transmembrane region" description="Helical" evidence="1">
    <location>
        <begin position="184"/>
        <end position="205"/>
    </location>
</feature>
<organism evidence="2 3">
    <name type="scientific">Sphingobium psychrophilum</name>
    <dbReference type="NCBI Taxonomy" id="2728834"/>
    <lineage>
        <taxon>Bacteria</taxon>
        <taxon>Pseudomonadati</taxon>
        <taxon>Pseudomonadota</taxon>
        <taxon>Alphaproteobacteria</taxon>
        <taxon>Sphingomonadales</taxon>
        <taxon>Sphingomonadaceae</taxon>
        <taxon>Sphingobium</taxon>
    </lineage>
</organism>
<feature type="transmembrane region" description="Helical" evidence="1">
    <location>
        <begin position="340"/>
        <end position="363"/>
    </location>
</feature>
<reference evidence="2 3" key="1">
    <citation type="submission" date="2020-04" db="EMBL/GenBank/DDBJ databases">
        <title>Sphingobium sp. AR-3-1 isolated from Arctic soil.</title>
        <authorList>
            <person name="Dahal R.H."/>
            <person name="Chaudhary D.K."/>
        </authorList>
    </citation>
    <scope>NUCLEOTIDE SEQUENCE [LARGE SCALE GENOMIC DNA]</scope>
    <source>
        <strain evidence="2 3">AR-3-1</strain>
    </source>
</reference>
<feature type="transmembrane region" description="Helical" evidence="1">
    <location>
        <begin position="12"/>
        <end position="31"/>
    </location>
</feature>
<feature type="transmembrane region" description="Helical" evidence="1">
    <location>
        <begin position="257"/>
        <end position="279"/>
    </location>
</feature>
<dbReference type="Proteomes" id="UP000519023">
    <property type="component" value="Unassembled WGS sequence"/>
</dbReference>
<protein>
    <submittedName>
        <fullName evidence="2">Integral membrane-like protein</fullName>
    </submittedName>
</protein>
<feature type="transmembrane region" description="Helical" evidence="1">
    <location>
        <begin position="142"/>
        <end position="164"/>
    </location>
</feature>
<feature type="transmembrane region" description="Helical" evidence="1">
    <location>
        <begin position="467"/>
        <end position="485"/>
    </location>
</feature>
<feature type="transmembrane region" description="Helical" evidence="1">
    <location>
        <begin position="217"/>
        <end position="237"/>
    </location>
</feature>
<feature type="transmembrane region" description="Helical" evidence="1">
    <location>
        <begin position="286"/>
        <end position="309"/>
    </location>
</feature>
<keyword evidence="1" id="KW-0812">Transmembrane</keyword>
<dbReference type="AlphaFoldDB" id="A0A7X9ZR01"/>
<proteinExistence type="predicted"/>
<feature type="transmembrane region" description="Helical" evidence="1">
    <location>
        <begin position="80"/>
        <end position="108"/>
    </location>
</feature>
<comment type="caution">
    <text evidence="2">The sequence shown here is derived from an EMBL/GenBank/DDBJ whole genome shotgun (WGS) entry which is preliminary data.</text>
</comment>
<keyword evidence="1" id="KW-0472">Membrane</keyword>
<evidence type="ECO:0000313" key="3">
    <source>
        <dbReference type="Proteomes" id="UP000519023"/>
    </source>
</evidence>
<keyword evidence="1" id="KW-1133">Transmembrane helix</keyword>
<sequence length="501" mass="55125">MRSRFLPFIRRPACILTLFGVLLMLPALLWGPGFTHSHQYNLLWTAHFGQEMAAGQLYERWLRGSFEGLGSPTFYFYPPFAYWIGGAFHAAGFTVPTAVNLTGLALLVASGLAMHHWLATRGTRPLLGAMLYMAAPYHLYDIYVRGALAEATAFVWLPLIALAIDRLPARRGVMLLAAAYASLLISHLPLAMLTGLLVIAPLIGWRLWQRAPILPSAIAAGALAFALAAFFLIPALTLQSHVSTSILWVQDYRATDWSIWNSSFELFPCLALGLILLAWPAARTPWGVIAILTALLSVRLIPFVWGISLLNKVQFPWRVFCITEFAAITALAGSRLRPALLVGAGVLLLFPYLFGGLLTAAFLRKPVDQALIARVAPDAPEYLPRGFDLSRVRPGNRWVDLTPWRALPRGDAILVERAGPVTLGHAAFPIWQVTRDGRPVPSSGPLLHFQATPGLYRVERLRLWQETLGGGISLVALLLLAMLALRQRAISHLSKFPAYSP</sequence>
<gene>
    <name evidence="2" type="ORF">HHL08_02335</name>
</gene>
<accession>A0A7X9ZR01</accession>
<dbReference type="RefSeq" id="WP_169570850.1">
    <property type="nucleotide sequence ID" value="NZ_JABBFV010000001.1"/>
</dbReference>
<evidence type="ECO:0000313" key="2">
    <source>
        <dbReference type="EMBL" id="NML08992.1"/>
    </source>
</evidence>